<keyword evidence="3" id="KW-1185">Reference proteome</keyword>
<dbReference type="EMBL" id="JALIGE010000075">
    <property type="protein sequence ID" value="MCS2162477.1"/>
    <property type="molecule type" value="Genomic_DNA"/>
</dbReference>
<evidence type="ECO:0000313" key="3">
    <source>
        <dbReference type="Proteomes" id="UP001205357"/>
    </source>
</evidence>
<dbReference type="Proteomes" id="UP001205357">
    <property type="component" value="Unassembled WGS sequence"/>
</dbReference>
<evidence type="ECO:0008006" key="4">
    <source>
        <dbReference type="Google" id="ProtNLM"/>
    </source>
</evidence>
<comment type="caution">
    <text evidence="2">The sequence shown here is derived from an EMBL/GenBank/DDBJ whole genome shotgun (WGS) entry which is preliminary data.</text>
</comment>
<keyword evidence="1" id="KW-0732">Signal</keyword>
<protein>
    <recommendedName>
        <fullName evidence="4">Fimbrial protein</fullName>
    </recommendedName>
</protein>
<accession>A0ABT2E650</accession>
<dbReference type="PROSITE" id="PS51257">
    <property type="entry name" value="PROKAR_LIPOPROTEIN"/>
    <property type="match status" value="1"/>
</dbReference>
<evidence type="ECO:0000313" key="2">
    <source>
        <dbReference type="EMBL" id="MCS2162477.1"/>
    </source>
</evidence>
<proteinExistence type="predicted"/>
<feature type="chain" id="PRO_5046506650" description="Fimbrial protein" evidence="1">
    <location>
        <begin position="23"/>
        <end position="391"/>
    </location>
</feature>
<dbReference type="RefSeq" id="WP_258989033.1">
    <property type="nucleotide sequence ID" value="NZ_JALIGE010000075.1"/>
</dbReference>
<reference evidence="2 3" key="1">
    <citation type="submission" date="2022-04" db="EMBL/GenBank/DDBJ databases">
        <title>Proposal of a three novel species of Scandinavium, Scandinavium hiltneri, Scandinavium manionii, Scandinavium tedordense.</title>
        <authorList>
            <person name="Maddock D.W."/>
            <person name="Brady C.L."/>
            <person name="Denman S."/>
            <person name="Arnold D."/>
        </authorList>
    </citation>
    <scope>NUCLEOTIDE SEQUENCE [LARGE SCALE GENOMIC DNA]</scope>
    <source>
        <strain evidence="2 3">H11S7</strain>
    </source>
</reference>
<name>A0ABT2E650_9ENTR</name>
<organism evidence="2 3">
    <name type="scientific">Scandinavium hiltneri</name>
    <dbReference type="NCBI Taxonomy" id="2926519"/>
    <lineage>
        <taxon>Bacteria</taxon>
        <taxon>Pseudomonadati</taxon>
        <taxon>Pseudomonadota</taxon>
        <taxon>Gammaproteobacteria</taxon>
        <taxon>Enterobacterales</taxon>
        <taxon>Enterobacteriaceae</taxon>
        <taxon>Scandinavium</taxon>
    </lineage>
</organism>
<gene>
    <name evidence="2" type="ORF">MUU47_15375</name>
</gene>
<sequence length="391" mass="42251">MSLYFRAMLLTSLYSLSFMSCATCPTIPAYTINVNENLTINTSVTIPYEALVLADNNAVVRISQNTYTSTSYAMNQVLNHTPNNPLSHKISLTSPPAPENIPGFISPLSGELLSFYNTDIPGIYIAMAYDPVIPDVLSSGPYPASSVPGDKRAQVDLYAPGYTDGRVKGEVTYVITKKFVDYINQNNMTPGDSVSTNKVYNYTTEISDSAGRCPSYPTTGKYTTNLVATLPNIASCRYDTEQMISMGFKTEQDLPAVEDTSSLLTRTIDVSFSCSGATTLFAGLASNVIVDSNKPYIIKANLVGTEDDTNIGAIFSVPAKAGTDTGTYTVLTKSAGGTDPQQPIIFHDQAWYTDDITQNVAFKLKVGKIDTNAPVELGSYLITIPVSITYQ</sequence>
<evidence type="ECO:0000256" key="1">
    <source>
        <dbReference type="SAM" id="SignalP"/>
    </source>
</evidence>
<feature type="signal peptide" evidence="1">
    <location>
        <begin position="1"/>
        <end position="22"/>
    </location>
</feature>